<name>A0A821W8A3_9BILA</name>
<organism evidence="3 4">
    <name type="scientific">Rotaria socialis</name>
    <dbReference type="NCBI Taxonomy" id="392032"/>
    <lineage>
        <taxon>Eukaryota</taxon>
        <taxon>Metazoa</taxon>
        <taxon>Spiralia</taxon>
        <taxon>Gnathifera</taxon>
        <taxon>Rotifera</taxon>
        <taxon>Eurotatoria</taxon>
        <taxon>Bdelloidea</taxon>
        <taxon>Philodinida</taxon>
        <taxon>Philodinidae</taxon>
        <taxon>Rotaria</taxon>
    </lineage>
</organism>
<dbReference type="Pfam" id="PF00078">
    <property type="entry name" value="RVT_1"/>
    <property type="match status" value="1"/>
</dbReference>
<accession>A0A821W8A3</accession>
<evidence type="ECO:0000256" key="1">
    <source>
        <dbReference type="SAM" id="SignalP"/>
    </source>
</evidence>
<dbReference type="Pfam" id="PF26215">
    <property type="entry name" value="HTH_animal"/>
    <property type="match status" value="1"/>
</dbReference>
<gene>
    <name evidence="3" type="ORF">TOA249_LOCUS32076</name>
</gene>
<proteinExistence type="predicted"/>
<dbReference type="CDD" id="cd00304">
    <property type="entry name" value="RT_like"/>
    <property type="match status" value="1"/>
</dbReference>
<dbReference type="PANTHER" id="PTHR21301:SF10">
    <property type="entry name" value="REVERSE TRANSCRIPTASE DOMAIN-CONTAINING PROTEIN"/>
    <property type="match status" value="1"/>
</dbReference>
<sequence>MFFVAVLYSLFSYLHFTALQPQFISTTRSKYGEVTHRTIRKAEKLSIKLQKCKCDLEFIRLCTIYKLTPSFVKISLWKKRLKTSNEYKSLQQFCLQQEYKNRYKDCLKHEKELRTLLDNLKLIMSSHETDQLQKYLHEISKKIKEKTVTTHYKKLRILNKGPVGQDYQSLKTKLVHNISSYVLTPAEERILCRGWEFCIENKVNNFIDFKTDIEENMKKIEHSCHHNALSIICRKISNASDTFMKLAKKKNIRNISDEEFNAIKSLKGNTNIIICRADKGNCIVVLDKQDYINKAEEILKLKQFRHTEKSLLNEKEKSMNTYISKLMKEKVIDKQLYWRIHSTSSSLATMYGQPKVHKLNYPLRPIISSIGSYNHELSKYLAEIIKSNRTSSPPSYIRDSFEFVKKIMKINDSKDQVMISFDVDSLYTNVPVNGAINITLNMLYKRSSPPPIPFNRSQLKQLLELAVCNTPFRFLQKTYIQCDGVAMGSPLGPILADIFITNLETKLNKFSTNKPSLWIRYVDDIFCLFTKKQDIDDFLERINKWHKNIRFTKEEEIDEKLAFLDVLVIRDHTTNKYVTTVYRKPTNTNLYLLYDSNQCRKYKLGLIRTLVIRILLICSTTTHKDNELTLMKHTLKTNGYPDHLIKRGIREGEVIVNKINNKNNNQQQKPQTKQKIYFTLTYYGSESTILARRKKNIIQKFMPLTNINIAFKKTFTLKNIFLPIQKGEDKTKKDKKLV</sequence>
<evidence type="ECO:0000259" key="2">
    <source>
        <dbReference type="PROSITE" id="PS50878"/>
    </source>
</evidence>
<dbReference type="InterPro" id="IPR058912">
    <property type="entry name" value="HTH_animal"/>
</dbReference>
<evidence type="ECO:0000313" key="3">
    <source>
        <dbReference type="EMBL" id="CAF4920624.1"/>
    </source>
</evidence>
<feature type="chain" id="PRO_5032484139" description="Reverse transcriptase domain-containing protein" evidence="1">
    <location>
        <begin position="20"/>
        <end position="738"/>
    </location>
</feature>
<protein>
    <recommendedName>
        <fullName evidence="2">Reverse transcriptase domain-containing protein</fullName>
    </recommendedName>
</protein>
<feature type="signal peptide" evidence="1">
    <location>
        <begin position="1"/>
        <end position="19"/>
    </location>
</feature>
<dbReference type="InterPro" id="IPR043502">
    <property type="entry name" value="DNA/RNA_pol_sf"/>
</dbReference>
<keyword evidence="1" id="KW-0732">Signal</keyword>
<dbReference type="PANTHER" id="PTHR21301">
    <property type="entry name" value="REVERSE TRANSCRIPTASE"/>
    <property type="match status" value="1"/>
</dbReference>
<dbReference type="Proteomes" id="UP000663838">
    <property type="component" value="Unassembled WGS sequence"/>
</dbReference>
<dbReference type="AlphaFoldDB" id="A0A821W8A3"/>
<dbReference type="SUPFAM" id="SSF56672">
    <property type="entry name" value="DNA/RNA polymerases"/>
    <property type="match status" value="1"/>
</dbReference>
<evidence type="ECO:0000313" key="4">
    <source>
        <dbReference type="Proteomes" id="UP000663838"/>
    </source>
</evidence>
<dbReference type="EMBL" id="CAJOBS010007280">
    <property type="protein sequence ID" value="CAF4920624.1"/>
    <property type="molecule type" value="Genomic_DNA"/>
</dbReference>
<feature type="domain" description="Reverse transcriptase" evidence="2">
    <location>
        <begin position="334"/>
        <end position="582"/>
    </location>
</feature>
<dbReference type="InterPro" id="IPR000477">
    <property type="entry name" value="RT_dom"/>
</dbReference>
<reference evidence="3" key="1">
    <citation type="submission" date="2021-02" db="EMBL/GenBank/DDBJ databases">
        <authorList>
            <person name="Nowell W R."/>
        </authorList>
    </citation>
    <scope>NUCLEOTIDE SEQUENCE</scope>
</reference>
<comment type="caution">
    <text evidence="3">The sequence shown here is derived from an EMBL/GenBank/DDBJ whole genome shotgun (WGS) entry which is preliminary data.</text>
</comment>
<dbReference type="PROSITE" id="PS50878">
    <property type="entry name" value="RT_POL"/>
    <property type="match status" value="1"/>
</dbReference>